<name>A0A381T8Y4_9ZZZZ</name>
<dbReference type="PANTHER" id="PTHR42977:SF1">
    <property type="entry name" value="BLR6576 PROTEIN"/>
    <property type="match status" value="1"/>
</dbReference>
<dbReference type="Pfam" id="PF12697">
    <property type="entry name" value="Abhydrolase_6"/>
    <property type="match status" value="1"/>
</dbReference>
<dbReference type="AlphaFoldDB" id="A0A381T8Y4"/>
<gene>
    <name evidence="2" type="ORF">METZ01_LOCUS65490</name>
</gene>
<reference evidence="2" key="1">
    <citation type="submission" date="2018-05" db="EMBL/GenBank/DDBJ databases">
        <authorList>
            <person name="Lanie J.A."/>
            <person name="Ng W.-L."/>
            <person name="Kazmierczak K.M."/>
            <person name="Andrzejewski T.M."/>
            <person name="Davidsen T.M."/>
            <person name="Wayne K.J."/>
            <person name="Tettelin H."/>
            <person name="Glass J.I."/>
            <person name="Rusch D."/>
            <person name="Podicherti R."/>
            <person name="Tsui H.-C.T."/>
            <person name="Winkler M.E."/>
        </authorList>
    </citation>
    <scope>NUCLEOTIDE SEQUENCE</scope>
</reference>
<dbReference type="InterPro" id="IPR051340">
    <property type="entry name" value="Haloalkane_dehalogenase"/>
</dbReference>
<evidence type="ECO:0000259" key="1">
    <source>
        <dbReference type="Pfam" id="PF12697"/>
    </source>
</evidence>
<evidence type="ECO:0000313" key="2">
    <source>
        <dbReference type="EMBL" id="SVA12636.1"/>
    </source>
</evidence>
<dbReference type="InterPro" id="IPR029058">
    <property type="entry name" value="AB_hydrolase_fold"/>
</dbReference>
<protein>
    <recommendedName>
        <fullName evidence="1">AB hydrolase-1 domain-containing protein</fullName>
    </recommendedName>
</protein>
<feature type="domain" description="AB hydrolase-1" evidence="1">
    <location>
        <begin position="82"/>
        <end position="319"/>
    </location>
</feature>
<dbReference type="SUPFAM" id="SSF53474">
    <property type="entry name" value="alpha/beta-Hydrolases"/>
    <property type="match status" value="1"/>
</dbReference>
<proteinExistence type="predicted"/>
<dbReference type="EMBL" id="UINC01004211">
    <property type="protein sequence ID" value="SVA12636.1"/>
    <property type="molecule type" value="Genomic_DNA"/>
</dbReference>
<dbReference type="Gene3D" id="3.40.50.1820">
    <property type="entry name" value="alpha/beta hydrolase"/>
    <property type="match status" value="1"/>
</dbReference>
<sequence>MSVFMVPDSLAFSNAPDYHRRLSWSNTTRLEARVARWDREDTVTIPQWFWDAIDVESRQATVEIDDCDVFYQEWGDSSKPGVLLIHGMNAHSRWWDFIAPLLLDRFHVGAMDLTGMGDSDYRYSYDAETYAQEIVGVCDAIGFDSDVTVVGHSFGGVMATKAMDLYQDRFGALVLVDSGIRDPDEPIPDRPQMGGDRAKAYPDRETAEARFRLYPPQPCANEFVLKYIAKQSVMRIDGGGWAWKFDEDLPGTLKGGERYPEEYAGLSLPIGIIYGSDSELFSKETLDYMLSLIRVDVEVCAIEGAQHHVFLDQPLEFAHELGDMIMRLRAH</sequence>
<dbReference type="InterPro" id="IPR000073">
    <property type="entry name" value="AB_hydrolase_1"/>
</dbReference>
<organism evidence="2">
    <name type="scientific">marine metagenome</name>
    <dbReference type="NCBI Taxonomy" id="408172"/>
    <lineage>
        <taxon>unclassified sequences</taxon>
        <taxon>metagenomes</taxon>
        <taxon>ecological metagenomes</taxon>
    </lineage>
</organism>
<dbReference type="PRINTS" id="PR00111">
    <property type="entry name" value="ABHYDROLASE"/>
</dbReference>
<dbReference type="PANTHER" id="PTHR42977">
    <property type="entry name" value="HYDROLASE-RELATED"/>
    <property type="match status" value="1"/>
</dbReference>
<accession>A0A381T8Y4</accession>
<dbReference type="GO" id="GO:0004301">
    <property type="term" value="F:epoxide hydrolase activity"/>
    <property type="evidence" value="ECO:0007669"/>
    <property type="project" value="TreeGrafter"/>
</dbReference>